<dbReference type="NCBIfam" id="TIGR03519">
    <property type="entry name" value="T9SS_PorP_fam"/>
    <property type="match status" value="1"/>
</dbReference>
<dbReference type="Proteomes" id="UP000321513">
    <property type="component" value="Unassembled WGS sequence"/>
</dbReference>
<evidence type="ECO:0000313" key="3">
    <source>
        <dbReference type="Proteomes" id="UP000321513"/>
    </source>
</evidence>
<sequence>MTNFRNLLISAIVLAFFIPAVAGAQDIHFSQFFETPLLRNPSLAGIFNGDIRIQGVYRSQWGSVTVPYKTGSFNMEYKKPIGQGDDFITTGLQLVYDKAGTTNFTTSNVLPALNYHKSLGSNKSSYLSLGFMGGLVQRRIDRSKMTTNSQFDGNGYNPSLADGEAFVNDNFSYLDGSVGMTFNSAMSPDRPQDNYFIGVAYHHFNRPKNSFYRRPEIELSPKWVYSTGVRFGVSETSYLTIQADHTTQGPSKETVAGVMYSTKIGDDYQNPDYTLHFGGFLRLEDAFIPVVKLDYNPFSIAFSYDVNVSQLRTASQGHGGLELSVTYIGFFDRDNSSKNATKCPRF</sequence>
<accession>A0A512BC43</accession>
<dbReference type="RefSeq" id="WP_147203595.1">
    <property type="nucleotide sequence ID" value="NZ_BJYT01000006.1"/>
</dbReference>
<evidence type="ECO:0000256" key="1">
    <source>
        <dbReference type="SAM" id="SignalP"/>
    </source>
</evidence>
<gene>
    <name evidence="2" type="ORF">SAE01_19710</name>
</gene>
<keyword evidence="3" id="KW-1185">Reference proteome</keyword>
<proteinExistence type="predicted"/>
<dbReference type="Pfam" id="PF11751">
    <property type="entry name" value="PorP_SprF"/>
    <property type="match status" value="1"/>
</dbReference>
<comment type="caution">
    <text evidence="2">The sequence shown here is derived from an EMBL/GenBank/DDBJ whole genome shotgun (WGS) entry which is preliminary data.</text>
</comment>
<dbReference type="AlphaFoldDB" id="A0A512BC43"/>
<reference evidence="2 3" key="1">
    <citation type="submission" date="2019-07" db="EMBL/GenBank/DDBJ databases">
        <title>Whole genome shotgun sequence of Segetibacter aerophilus NBRC 106135.</title>
        <authorList>
            <person name="Hosoyama A."/>
            <person name="Uohara A."/>
            <person name="Ohji S."/>
            <person name="Ichikawa N."/>
        </authorList>
    </citation>
    <scope>NUCLEOTIDE SEQUENCE [LARGE SCALE GENOMIC DNA]</scope>
    <source>
        <strain evidence="2 3">NBRC 106135</strain>
    </source>
</reference>
<organism evidence="2 3">
    <name type="scientific">Segetibacter aerophilus</name>
    <dbReference type="NCBI Taxonomy" id="670293"/>
    <lineage>
        <taxon>Bacteria</taxon>
        <taxon>Pseudomonadati</taxon>
        <taxon>Bacteroidota</taxon>
        <taxon>Chitinophagia</taxon>
        <taxon>Chitinophagales</taxon>
        <taxon>Chitinophagaceae</taxon>
        <taxon>Segetibacter</taxon>
    </lineage>
</organism>
<evidence type="ECO:0000313" key="2">
    <source>
        <dbReference type="EMBL" id="GEO09475.1"/>
    </source>
</evidence>
<keyword evidence="1" id="KW-0732">Signal</keyword>
<dbReference type="OrthoDB" id="1186563at2"/>
<dbReference type="InterPro" id="IPR019861">
    <property type="entry name" value="PorP/SprF_Bacteroidetes"/>
</dbReference>
<feature type="signal peptide" evidence="1">
    <location>
        <begin position="1"/>
        <end position="24"/>
    </location>
</feature>
<dbReference type="EMBL" id="BJYT01000006">
    <property type="protein sequence ID" value="GEO09475.1"/>
    <property type="molecule type" value="Genomic_DNA"/>
</dbReference>
<evidence type="ECO:0008006" key="4">
    <source>
        <dbReference type="Google" id="ProtNLM"/>
    </source>
</evidence>
<protein>
    <recommendedName>
        <fullName evidence="4">Type IX secretion system membrane protein PorP/SprF</fullName>
    </recommendedName>
</protein>
<name>A0A512BC43_9BACT</name>
<feature type="chain" id="PRO_5021720427" description="Type IX secretion system membrane protein PorP/SprF" evidence="1">
    <location>
        <begin position="25"/>
        <end position="346"/>
    </location>
</feature>